<organism evidence="4">
    <name type="scientific">Acinetobacter baumannii</name>
    <dbReference type="NCBI Taxonomy" id="470"/>
    <lineage>
        <taxon>Bacteria</taxon>
        <taxon>Pseudomonadati</taxon>
        <taxon>Pseudomonadota</taxon>
        <taxon>Gammaproteobacteria</taxon>
        <taxon>Moraxellales</taxon>
        <taxon>Moraxellaceae</taxon>
        <taxon>Acinetobacter</taxon>
        <taxon>Acinetobacter calcoaceticus/baumannii complex</taxon>
    </lineage>
</organism>
<evidence type="ECO:0000256" key="1">
    <source>
        <dbReference type="ARBA" id="ARBA00005125"/>
    </source>
</evidence>
<evidence type="ECO:0000256" key="2">
    <source>
        <dbReference type="ARBA" id="ARBA00007637"/>
    </source>
</evidence>
<evidence type="ECO:0000259" key="3">
    <source>
        <dbReference type="Pfam" id="PF01370"/>
    </source>
</evidence>
<dbReference type="Gene3D" id="3.40.50.720">
    <property type="entry name" value="NAD(P)-binding Rossmann-like Domain"/>
    <property type="match status" value="1"/>
</dbReference>
<dbReference type="AlphaFoldDB" id="A0A2S1WLN9"/>
<protein>
    <submittedName>
        <fullName evidence="4">Qnr</fullName>
    </submittedName>
</protein>
<proteinExistence type="inferred from homology"/>
<gene>
    <name evidence="4" type="primary">qnr</name>
</gene>
<comment type="similarity">
    <text evidence="2">Belongs to the NAD(P)-dependent epimerase/dehydratase family.</text>
</comment>
<name>A0A2S1WLN9_ACIBA</name>
<sequence length="324" mass="36128">MLLENLLKKLIFKMNILITGSSGFVGSYLCEYFTTMPEHSVLAQTRKNTQKLSNDIKTITFDINDDLTSLDLSSVDVIVHCAGRAHIMKEVESDPLSIYRKVNVEGTLNLAKKAAKAGVKRFIFMSSIKVNGEVSDQVPFTPHDNIINIKDPYGLSKYEAEQSLLNLAQNSMMEVVIIRPALIYGPNVKANFKSMINLAAKGIPLPVGCLDNKRSMVSIYNLSDFINICLSHPLAKNQVFLISDQDDITVKELFMKLAKVQGRNLIAVPIPKVLINFLAKLLNKSTVASRLCSVLIVDTSKNIELLGWRAPFSFDESLKLMFKK</sequence>
<dbReference type="EMBL" id="MG867726">
    <property type="protein sequence ID" value="AWJ68088.1"/>
    <property type="molecule type" value="Genomic_DNA"/>
</dbReference>
<evidence type="ECO:0000313" key="4">
    <source>
        <dbReference type="EMBL" id="AWJ68088.1"/>
    </source>
</evidence>
<dbReference type="InterPro" id="IPR036291">
    <property type="entry name" value="NAD(P)-bd_dom_sf"/>
</dbReference>
<dbReference type="PANTHER" id="PTHR43000">
    <property type="entry name" value="DTDP-D-GLUCOSE 4,6-DEHYDRATASE-RELATED"/>
    <property type="match status" value="1"/>
</dbReference>
<dbReference type="SUPFAM" id="SSF51735">
    <property type="entry name" value="NAD(P)-binding Rossmann-fold domains"/>
    <property type="match status" value="1"/>
</dbReference>
<accession>A0A2S1WLN9</accession>
<comment type="pathway">
    <text evidence="1">Bacterial outer membrane biogenesis; LPS O-antigen biosynthesis.</text>
</comment>
<dbReference type="Pfam" id="PF01370">
    <property type="entry name" value="Epimerase"/>
    <property type="match status" value="1"/>
</dbReference>
<reference evidence="4" key="1">
    <citation type="submission" date="2018-01" db="EMBL/GenBank/DDBJ databases">
        <title>Structure and gene cluster of the K54 capsular polysaccharide of Acinetobacter baumannii RCH52 containing 5,7-di-N-acetyllegionaminic acid.</title>
        <authorList>
            <person name="Kasimova A.A."/>
            <person name="Kenyon J.J."/>
            <person name="Shashkov A.S."/>
            <person name="Shneider M.M."/>
            <person name="Arbatsky N.P."/>
            <person name="Popova A.V."/>
            <person name="Miroshnikov K.V."/>
            <person name="Hall R.M."/>
            <person name="Knirel Y.A."/>
        </authorList>
    </citation>
    <scope>NUCLEOTIDE SEQUENCE</scope>
    <source>
        <strain evidence="4">RCH52</strain>
    </source>
</reference>
<feature type="domain" description="NAD-dependent epimerase/dehydratase" evidence="3">
    <location>
        <begin position="16"/>
        <end position="237"/>
    </location>
</feature>
<dbReference type="InterPro" id="IPR001509">
    <property type="entry name" value="Epimerase_deHydtase"/>
</dbReference>